<dbReference type="Pfam" id="PF12621">
    <property type="entry name" value="PHM7_ext"/>
    <property type="match status" value="1"/>
</dbReference>
<evidence type="ECO:0008006" key="15">
    <source>
        <dbReference type="Google" id="ProtNLM"/>
    </source>
</evidence>
<evidence type="ECO:0000259" key="12">
    <source>
        <dbReference type="Pfam" id="PF14703"/>
    </source>
</evidence>
<keyword evidence="4 8" id="KW-0812">Transmembrane</keyword>
<keyword evidence="14" id="KW-1185">Reference proteome</keyword>
<dbReference type="EMBL" id="JAZHXJ010000111">
    <property type="protein sequence ID" value="KAL1874017.1"/>
    <property type="molecule type" value="Genomic_DNA"/>
</dbReference>
<dbReference type="InterPro" id="IPR045122">
    <property type="entry name" value="Csc1-like"/>
</dbReference>
<feature type="domain" description="CSC1/OSCA1-like N-terminal transmembrane" evidence="11">
    <location>
        <begin position="42"/>
        <end position="190"/>
    </location>
</feature>
<feature type="compositionally biased region" description="Polar residues" evidence="7">
    <location>
        <begin position="18"/>
        <end position="29"/>
    </location>
</feature>
<feature type="transmembrane region" description="Helical" evidence="8">
    <location>
        <begin position="474"/>
        <end position="498"/>
    </location>
</feature>
<feature type="transmembrane region" description="Helical" evidence="8">
    <location>
        <begin position="664"/>
        <end position="681"/>
    </location>
</feature>
<feature type="transmembrane region" description="Helical" evidence="8">
    <location>
        <begin position="687"/>
        <end position="705"/>
    </location>
</feature>
<feature type="region of interest" description="Disordered" evidence="7">
    <location>
        <begin position="1"/>
        <end position="29"/>
    </location>
</feature>
<feature type="domain" description="10TM putative phosphate transporter extracellular tail" evidence="10">
    <location>
        <begin position="912"/>
        <end position="1017"/>
    </location>
</feature>
<dbReference type="Pfam" id="PF13967">
    <property type="entry name" value="RSN1_TM"/>
    <property type="match status" value="1"/>
</dbReference>
<feature type="transmembrane region" description="Helical" evidence="8">
    <location>
        <begin position="41"/>
        <end position="63"/>
    </location>
</feature>
<comment type="caution">
    <text evidence="13">The sequence shown here is derived from an EMBL/GenBank/DDBJ whole genome shotgun (WGS) entry which is preliminary data.</text>
</comment>
<evidence type="ECO:0000256" key="7">
    <source>
        <dbReference type="SAM" id="MobiDB-lite"/>
    </source>
</evidence>
<reference evidence="13 14" key="1">
    <citation type="journal article" date="2024" name="Commun. Biol.">
        <title>Comparative genomic analysis of thermophilic fungi reveals convergent evolutionary adaptations and gene losses.</title>
        <authorList>
            <person name="Steindorff A.S."/>
            <person name="Aguilar-Pontes M.V."/>
            <person name="Robinson A.J."/>
            <person name="Andreopoulos B."/>
            <person name="LaButti K."/>
            <person name="Kuo A."/>
            <person name="Mondo S."/>
            <person name="Riley R."/>
            <person name="Otillar R."/>
            <person name="Haridas S."/>
            <person name="Lipzen A."/>
            <person name="Grimwood J."/>
            <person name="Schmutz J."/>
            <person name="Clum A."/>
            <person name="Reid I.D."/>
            <person name="Moisan M.C."/>
            <person name="Butler G."/>
            <person name="Nguyen T.T.M."/>
            <person name="Dewar K."/>
            <person name="Conant G."/>
            <person name="Drula E."/>
            <person name="Henrissat B."/>
            <person name="Hansel C."/>
            <person name="Singer S."/>
            <person name="Hutchinson M.I."/>
            <person name="de Vries R.P."/>
            <person name="Natvig D.O."/>
            <person name="Powell A.J."/>
            <person name="Tsang A."/>
            <person name="Grigoriev I.V."/>
        </authorList>
    </citation>
    <scope>NUCLEOTIDE SEQUENCE [LARGE SCALE GENOMIC DNA]</scope>
    <source>
        <strain evidence="13 14">ATCC 24622</strain>
    </source>
</reference>
<evidence type="ECO:0000259" key="11">
    <source>
        <dbReference type="Pfam" id="PF13967"/>
    </source>
</evidence>
<feature type="region of interest" description="Disordered" evidence="7">
    <location>
        <begin position="293"/>
        <end position="346"/>
    </location>
</feature>
<feature type="transmembrane region" description="Helical" evidence="8">
    <location>
        <begin position="726"/>
        <end position="750"/>
    </location>
</feature>
<evidence type="ECO:0000259" key="9">
    <source>
        <dbReference type="Pfam" id="PF02714"/>
    </source>
</evidence>
<feature type="compositionally biased region" description="Polar residues" evidence="7">
    <location>
        <begin position="1"/>
        <end position="11"/>
    </location>
</feature>
<dbReference type="Pfam" id="PF14703">
    <property type="entry name" value="PHM7_cyt"/>
    <property type="match status" value="1"/>
</dbReference>
<dbReference type="PANTHER" id="PTHR13018">
    <property type="entry name" value="PROBABLE MEMBRANE PROTEIN DUF221-RELATED"/>
    <property type="match status" value="1"/>
</dbReference>
<feature type="domain" description="CSC1/OSCA1-like 7TM region" evidence="9">
    <location>
        <begin position="472"/>
        <end position="744"/>
    </location>
</feature>
<evidence type="ECO:0000259" key="10">
    <source>
        <dbReference type="Pfam" id="PF12621"/>
    </source>
</evidence>
<evidence type="ECO:0000256" key="4">
    <source>
        <dbReference type="ARBA" id="ARBA00022692"/>
    </source>
</evidence>
<dbReference type="InterPro" id="IPR003864">
    <property type="entry name" value="CSC1/OSCA1-like_7TM"/>
</dbReference>
<proteinExistence type="inferred from homology"/>
<feature type="transmembrane region" description="Helical" evidence="8">
    <location>
        <begin position="122"/>
        <end position="141"/>
    </location>
</feature>
<sequence>MSFVHVNQSSDPRIGSGRDNSTGGTLSHVSSAGQDSASLSALGSTFIPVAAYAVVCLILFIFLRTRCPRVYSPRSLPGILSAFERVPSLPGGWFNWVVPFFRTPDTFLLYHSSLDGFFFLRYVKVLALICFAGCCFTWPILLPIHGTGGRHLEQLDLLTIGNVASSKRLYGHFFVSALFFGFVLFTICRECIYYINLRQAYLLSPSHAKRLSSRTVMFTCVPRNLLDEAKVRKLFGDSVKNVWIPRNTSDLKKLVDEREETAIRLEKAEIELIKKANDARSKRLRTTPQRSFFSLGKGVSLPGTDRKEEPGPGLRKRQFSSDTKVSELPRRSSEPSIEKPEESDYVHPYGLDPALPDVRGSVAAQWIPAEARPHHRPLANFGRRVDTIGWTRKRIKALNVQIAKVRRQLRMGYGNPVNALFVEFDSQASAEAAYQIIAHHRPLHMSPAFIGIRPTDVVWSTLRMQWWERIIRRFLAMAAIAAGVIFWSIPSAFVGVVSKVSFLTKHVPFLSWITKLPGPILGVIEGLLPAVALSLLMAAVPVMLRACARASGVPSVPLVELYTQNAYFLFQVVQVFIVTTLTSAASAAFTQILENPLSAKDLLSENLPKASNFYLSYILVQCLAGGGSQLLHLLELVRHQLIAKFSEHPRYVFRTYHKLRRRHWGSVFPVISNLGVIALSYSCIAPLILGFAGLGMCVTYVVYKYNLMYSFESDVDTKGLVYPRALMHLIVGLYLAEVCLIGLFALQLAFAPLVMMVLYLIFTILVHISLSDAVSPLLYNLPRNLALQDRELSDETEPDGGQFRSVDPTVSAATVSNSAAGQGGGAADEYYTLEDGMVGNPDEMDGPVSARGVEGASGLMSSVTDWVVRKTTQKLKTELEAKADVRISRLSAKLNSWFTPDPDKKPNFVMRFLHPEVYEDVHILRRTLFPSPSEDVPGTRGPVRRTTLPDFAEEDHAEASRRGYWPPEMWLPPPKLWIPRDEARVSRQEVAHTREVTPITDQGAWLDERGRVVVNLDECPLWEPPVVY</sequence>
<protein>
    <recommendedName>
        <fullName evidence="15">DUF221-domain-containing protein</fullName>
    </recommendedName>
</protein>
<keyword evidence="3" id="KW-0813">Transport</keyword>
<gene>
    <name evidence="13" type="ORF">VTK73DRAFT_571</name>
</gene>
<evidence type="ECO:0000313" key="14">
    <source>
        <dbReference type="Proteomes" id="UP001586593"/>
    </source>
</evidence>
<name>A0ABR3XEB7_9PEZI</name>
<evidence type="ECO:0000256" key="8">
    <source>
        <dbReference type="SAM" id="Phobius"/>
    </source>
</evidence>
<dbReference type="Pfam" id="PF02714">
    <property type="entry name" value="RSN1_7TM"/>
    <property type="match status" value="1"/>
</dbReference>
<evidence type="ECO:0000256" key="2">
    <source>
        <dbReference type="ARBA" id="ARBA00007779"/>
    </source>
</evidence>
<dbReference type="InterPro" id="IPR032880">
    <property type="entry name" value="CSC1/OSCA1-like_N"/>
</dbReference>
<evidence type="ECO:0000256" key="5">
    <source>
        <dbReference type="ARBA" id="ARBA00022989"/>
    </source>
</evidence>
<comment type="subcellular location">
    <subcellularLocation>
        <location evidence="1">Membrane</location>
        <topology evidence="1">Multi-pass membrane protein</topology>
    </subcellularLocation>
</comment>
<feature type="transmembrane region" description="Helical" evidence="8">
    <location>
        <begin position="756"/>
        <end position="779"/>
    </location>
</feature>
<comment type="similarity">
    <text evidence="2">Belongs to the CSC1 (TC 1.A.17) family.</text>
</comment>
<dbReference type="Proteomes" id="UP001586593">
    <property type="component" value="Unassembled WGS sequence"/>
</dbReference>
<evidence type="ECO:0000256" key="3">
    <source>
        <dbReference type="ARBA" id="ARBA00022448"/>
    </source>
</evidence>
<accession>A0ABR3XEB7</accession>
<dbReference type="InterPro" id="IPR022257">
    <property type="entry name" value="PHM7_ext"/>
</dbReference>
<feature type="transmembrane region" description="Helical" evidence="8">
    <location>
        <begin position="565"/>
        <end position="593"/>
    </location>
</feature>
<feature type="transmembrane region" description="Helical" evidence="8">
    <location>
        <begin position="518"/>
        <end position="544"/>
    </location>
</feature>
<dbReference type="PANTHER" id="PTHR13018:SF53">
    <property type="entry name" value="DUF221 DOMAIN PROTEIN"/>
    <property type="match status" value="1"/>
</dbReference>
<evidence type="ECO:0000313" key="13">
    <source>
        <dbReference type="EMBL" id="KAL1874017.1"/>
    </source>
</evidence>
<dbReference type="InterPro" id="IPR027815">
    <property type="entry name" value="CSC1/OSCA1-like_cyt"/>
</dbReference>
<organism evidence="13 14">
    <name type="scientific">Phialemonium thermophilum</name>
    <dbReference type="NCBI Taxonomy" id="223376"/>
    <lineage>
        <taxon>Eukaryota</taxon>
        <taxon>Fungi</taxon>
        <taxon>Dikarya</taxon>
        <taxon>Ascomycota</taxon>
        <taxon>Pezizomycotina</taxon>
        <taxon>Sordariomycetes</taxon>
        <taxon>Sordariomycetidae</taxon>
        <taxon>Cephalothecales</taxon>
        <taxon>Cephalothecaceae</taxon>
        <taxon>Phialemonium</taxon>
    </lineage>
</organism>
<keyword evidence="6 8" id="KW-0472">Membrane</keyword>
<feature type="domain" description="CSC1/OSCA1-like cytosolic" evidence="12">
    <location>
        <begin position="213"/>
        <end position="460"/>
    </location>
</feature>
<evidence type="ECO:0000256" key="6">
    <source>
        <dbReference type="ARBA" id="ARBA00023136"/>
    </source>
</evidence>
<keyword evidence="5 8" id="KW-1133">Transmembrane helix</keyword>
<evidence type="ECO:0000256" key="1">
    <source>
        <dbReference type="ARBA" id="ARBA00004141"/>
    </source>
</evidence>
<feature type="compositionally biased region" description="Basic and acidic residues" evidence="7">
    <location>
        <begin position="324"/>
        <end position="345"/>
    </location>
</feature>
<feature type="transmembrane region" description="Helical" evidence="8">
    <location>
        <begin position="169"/>
        <end position="188"/>
    </location>
</feature>